<evidence type="ECO:0000256" key="1">
    <source>
        <dbReference type="SAM" id="MobiDB-lite"/>
    </source>
</evidence>
<feature type="compositionally biased region" description="Basic and acidic residues" evidence="1">
    <location>
        <begin position="25"/>
        <end position="43"/>
    </location>
</feature>
<feature type="region of interest" description="Disordered" evidence="1">
    <location>
        <begin position="1"/>
        <end position="158"/>
    </location>
</feature>
<organism evidence="2 3">
    <name type="scientific">Petrolisthes cinctipes</name>
    <name type="common">Flat porcelain crab</name>
    <dbReference type="NCBI Taxonomy" id="88211"/>
    <lineage>
        <taxon>Eukaryota</taxon>
        <taxon>Metazoa</taxon>
        <taxon>Ecdysozoa</taxon>
        <taxon>Arthropoda</taxon>
        <taxon>Crustacea</taxon>
        <taxon>Multicrustacea</taxon>
        <taxon>Malacostraca</taxon>
        <taxon>Eumalacostraca</taxon>
        <taxon>Eucarida</taxon>
        <taxon>Decapoda</taxon>
        <taxon>Pleocyemata</taxon>
        <taxon>Anomura</taxon>
        <taxon>Galatheoidea</taxon>
        <taxon>Porcellanidae</taxon>
        <taxon>Petrolisthes</taxon>
    </lineage>
</organism>
<comment type="caution">
    <text evidence="2">The sequence shown here is derived from an EMBL/GenBank/DDBJ whole genome shotgun (WGS) entry which is preliminary data.</text>
</comment>
<sequence length="158" mass="17515">MIGKTETDKDGEWEEKRGSLPWAVRTRDGGKRCEAWEAEEGGRRKGGGGQGEEGRGEEGRGEEGRRKGVGGKEEVGTREGGRGDEGRRKGGGGKEEGGTKEGGNEEVGLVEDEMMMRKKRRVEGRKWRGRGGVKKNGMEEKEVEKKIGTRGRRRRKCR</sequence>
<evidence type="ECO:0000313" key="3">
    <source>
        <dbReference type="Proteomes" id="UP001286313"/>
    </source>
</evidence>
<feature type="compositionally biased region" description="Basic and acidic residues" evidence="1">
    <location>
        <begin position="1"/>
        <end position="18"/>
    </location>
</feature>
<dbReference type="Proteomes" id="UP001286313">
    <property type="component" value="Unassembled WGS sequence"/>
</dbReference>
<name>A0AAE1F6D9_PETCI</name>
<keyword evidence="3" id="KW-1185">Reference proteome</keyword>
<accession>A0AAE1F6D9</accession>
<gene>
    <name evidence="2" type="ORF">Pcinc_026279</name>
</gene>
<feature type="compositionally biased region" description="Basic residues" evidence="1">
    <location>
        <begin position="148"/>
        <end position="158"/>
    </location>
</feature>
<protein>
    <submittedName>
        <fullName evidence="2">Uncharacterized protein</fullName>
    </submittedName>
</protein>
<reference evidence="2" key="1">
    <citation type="submission" date="2023-10" db="EMBL/GenBank/DDBJ databases">
        <title>Genome assemblies of two species of porcelain crab, Petrolisthes cinctipes and Petrolisthes manimaculis (Anomura: Porcellanidae).</title>
        <authorList>
            <person name="Angst P."/>
        </authorList>
    </citation>
    <scope>NUCLEOTIDE SEQUENCE</scope>
    <source>
        <strain evidence="2">PB745_01</strain>
        <tissue evidence="2">Gill</tissue>
    </source>
</reference>
<evidence type="ECO:0000313" key="2">
    <source>
        <dbReference type="EMBL" id="KAK3868320.1"/>
    </source>
</evidence>
<dbReference type="EMBL" id="JAWQEG010003045">
    <property type="protein sequence ID" value="KAK3868320.1"/>
    <property type="molecule type" value="Genomic_DNA"/>
</dbReference>
<feature type="compositionally biased region" description="Basic and acidic residues" evidence="1">
    <location>
        <begin position="52"/>
        <end position="103"/>
    </location>
</feature>
<feature type="compositionally biased region" description="Basic residues" evidence="1">
    <location>
        <begin position="117"/>
        <end position="133"/>
    </location>
</feature>
<proteinExistence type="predicted"/>
<dbReference type="AlphaFoldDB" id="A0AAE1F6D9"/>
<feature type="compositionally biased region" description="Basic and acidic residues" evidence="1">
    <location>
        <begin position="136"/>
        <end position="147"/>
    </location>
</feature>